<reference evidence="1" key="1">
    <citation type="journal article" date="2018" name="PLoS Negl. Trop. Dis.">
        <title>An insight into the salivary gland and fat body transcriptome of Panstrongylus lignarius (Hemiptera: Heteroptera), the main vector of Chagas disease in Peru.</title>
        <authorList>
            <person name="Nevoa J.C."/>
            <person name="Mendes M.T."/>
            <person name="da Silva M.V."/>
            <person name="Soares S.C."/>
            <person name="Oliveira C.J.F."/>
            <person name="Ribeiro J.M.C."/>
        </authorList>
    </citation>
    <scope>NUCLEOTIDE SEQUENCE</scope>
</reference>
<accession>A0A224XUL9</accession>
<protein>
    <submittedName>
        <fullName evidence="1">Putative secreted protein</fullName>
    </submittedName>
</protein>
<dbReference type="EMBL" id="GFTR01000191">
    <property type="protein sequence ID" value="JAW16235.1"/>
    <property type="molecule type" value="Transcribed_RNA"/>
</dbReference>
<proteinExistence type="predicted"/>
<organism evidence="1">
    <name type="scientific">Panstrongylus lignarius</name>
    <dbReference type="NCBI Taxonomy" id="156445"/>
    <lineage>
        <taxon>Eukaryota</taxon>
        <taxon>Metazoa</taxon>
        <taxon>Ecdysozoa</taxon>
        <taxon>Arthropoda</taxon>
        <taxon>Hexapoda</taxon>
        <taxon>Insecta</taxon>
        <taxon>Pterygota</taxon>
        <taxon>Neoptera</taxon>
        <taxon>Paraneoptera</taxon>
        <taxon>Hemiptera</taxon>
        <taxon>Heteroptera</taxon>
        <taxon>Panheteroptera</taxon>
        <taxon>Cimicomorpha</taxon>
        <taxon>Reduviidae</taxon>
        <taxon>Triatominae</taxon>
        <taxon>Panstrongylus</taxon>
    </lineage>
</organism>
<name>A0A224XUL9_9HEMI</name>
<evidence type="ECO:0000313" key="1">
    <source>
        <dbReference type="EMBL" id="JAW16235.1"/>
    </source>
</evidence>
<dbReference type="AlphaFoldDB" id="A0A224XUL9"/>
<sequence>MSVNNLPTISLFASCCGLSSSILLLMPSTRAFSWLIQLFNLFKLCRSVVGSYNDWAAVLCCNRHSVNFS</sequence>